<organism evidence="1 2">
    <name type="scientific">Rhizopogon vesiculosus</name>
    <dbReference type="NCBI Taxonomy" id="180088"/>
    <lineage>
        <taxon>Eukaryota</taxon>
        <taxon>Fungi</taxon>
        <taxon>Dikarya</taxon>
        <taxon>Basidiomycota</taxon>
        <taxon>Agaricomycotina</taxon>
        <taxon>Agaricomycetes</taxon>
        <taxon>Agaricomycetidae</taxon>
        <taxon>Boletales</taxon>
        <taxon>Suillineae</taxon>
        <taxon>Rhizopogonaceae</taxon>
        <taxon>Rhizopogon</taxon>
    </lineage>
</organism>
<sequence length="179" mass="19809">MLACDGDGLRARVYQAREQVFSSVKAECVPIFLTEDGLDQFTIGGSGRSSPTGTAAPRANSQLAFLAVVYCWAHLNIQPFDHLDLAMTAIFRMWIGIAECLFCSTERLDAAIRSVVYDVTLRSDDLEFVVAARGWSQCISFGSFDLCKRWFLETASFFESRFDEASAIGSEMIKAISES</sequence>
<comment type="caution">
    <text evidence="1">The sequence shown here is derived from an EMBL/GenBank/DDBJ whole genome shotgun (WGS) entry which is preliminary data.</text>
</comment>
<reference evidence="1 2" key="1">
    <citation type="submission" date="2016-03" db="EMBL/GenBank/DDBJ databases">
        <title>Comparative genomics of the ectomycorrhizal sister species Rhizopogon vinicolor and Rhizopogon vesiculosus (Basidiomycota: Boletales) reveals a divergence of the mating type B locus.</title>
        <authorList>
            <person name="Mujic A.B."/>
            <person name="Kuo A."/>
            <person name="Tritt A."/>
            <person name="Lipzen A."/>
            <person name="Chen C."/>
            <person name="Johnson J."/>
            <person name="Sharma A."/>
            <person name="Barry K."/>
            <person name="Grigoriev I.V."/>
            <person name="Spatafora J.W."/>
        </authorList>
    </citation>
    <scope>NUCLEOTIDE SEQUENCE [LARGE SCALE GENOMIC DNA]</scope>
    <source>
        <strain evidence="1 2">AM-OR11-056</strain>
    </source>
</reference>
<evidence type="ECO:0000313" key="2">
    <source>
        <dbReference type="Proteomes" id="UP000183567"/>
    </source>
</evidence>
<dbReference type="OrthoDB" id="5399569at2759"/>
<proteinExistence type="predicted"/>
<protein>
    <submittedName>
        <fullName evidence="1">Uncharacterized protein</fullName>
    </submittedName>
</protein>
<gene>
    <name evidence="1" type="ORF">AZE42_10054</name>
</gene>
<dbReference type="Proteomes" id="UP000183567">
    <property type="component" value="Unassembled WGS sequence"/>
</dbReference>
<accession>A0A1J8R419</accession>
<name>A0A1J8R419_9AGAM</name>
<dbReference type="EMBL" id="LVVM01002519">
    <property type="protein sequence ID" value="OJA16506.1"/>
    <property type="molecule type" value="Genomic_DNA"/>
</dbReference>
<dbReference type="AlphaFoldDB" id="A0A1J8R419"/>
<evidence type="ECO:0000313" key="1">
    <source>
        <dbReference type="EMBL" id="OJA16506.1"/>
    </source>
</evidence>
<dbReference type="Gene3D" id="1.10.3660.10">
    <property type="entry name" value="6-phosphogluconate dehydrogenase C-terminal like domain"/>
    <property type="match status" value="1"/>
</dbReference>
<keyword evidence="2" id="KW-1185">Reference proteome</keyword>
<dbReference type="STRING" id="180088.A0A1J8R419"/>